<organism evidence="7 8">
    <name type="scientific">Polyporus arcularius HHB13444</name>
    <dbReference type="NCBI Taxonomy" id="1314778"/>
    <lineage>
        <taxon>Eukaryota</taxon>
        <taxon>Fungi</taxon>
        <taxon>Dikarya</taxon>
        <taxon>Basidiomycota</taxon>
        <taxon>Agaricomycotina</taxon>
        <taxon>Agaricomycetes</taxon>
        <taxon>Polyporales</taxon>
        <taxon>Polyporaceae</taxon>
        <taxon>Polyporus</taxon>
    </lineage>
</organism>
<dbReference type="InterPro" id="IPR002893">
    <property type="entry name" value="Znf_MYND"/>
</dbReference>
<evidence type="ECO:0000256" key="2">
    <source>
        <dbReference type="ARBA" id="ARBA00022771"/>
    </source>
</evidence>
<dbReference type="SUPFAM" id="SSF144232">
    <property type="entry name" value="HIT/MYND zinc finger-like"/>
    <property type="match status" value="1"/>
</dbReference>
<dbReference type="PANTHER" id="PTHR10237">
    <property type="entry name" value="DEFORMED EPIDERMAL AUTOREGULATORY FACTOR 1 HOMOLOG SUPPRESSIN"/>
    <property type="match status" value="1"/>
</dbReference>
<keyword evidence="1" id="KW-0479">Metal-binding</keyword>
<gene>
    <name evidence="7" type="ORF">K466DRAFT_585657</name>
</gene>
<dbReference type="AlphaFoldDB" id="A0A5C3PEU4"/>
<feature type="domain" description="MYND-type" evidence="6">
    <location>
        <begin position="42"/>
        <end position="83"/>
    </location>
</feature>
<dbReference type="InParanoid" id="A0A5C3PEU4"/>
<feature type="region of interest" description="Disordered" evidence="5">
    <location>
        <begin position="1"/>
        <end position="31"/>
    </location>
</feature>
<evidence type="ECO:0000313" key="7">
    <source>
        <dbReference type="EMBL" id="TFK88275.1"/>
    </source>
</evidence>
<protein>
    <recommendedName>
        <fullName evidence="6">MYND-type domain-containing protein</fullName>
    </recommendedName>
</protein>
<dbReference type="PROSITE" id="PS50865">
    <property type="entry name" value="ZF_MYND_2"/>
    <property type="match status" value="1"/>
</dbReference>
<reference evidence="7 8" key="1">
    <citation type="journal article" date="2019" name="Nat. Ecol. Evol.">
        <title>Megaphylogeny resolves global patterns of mushroom evolution.</title>
        <authorList>
            <person name="Varga T."/>
            <person name="Krizsan K."/>
            <person name="Foldi C."/>
            <person name="Dima B."/>
            <person name="Sanchez-Garcia M."/>
            <person name="Sanchez-Ramirez S."/>
            <person name="Szollosi G.J."/>
            <person name="Szarkandi J.G."/>
            <person name="Papp V."/>
            <person name="Albert L."/>
            <person name="Andreopoulos W."/>
            <person name="Angelini C."/>
            <person name="Antonin V."/>
            <person name="Barry K.W."/>
            <person name="Bougher N.L."/>
            <person name="Buchanan P."/>
            <person name="Buyck B."/>
            <person name="Bense V."/>
            <person name="Catcheside P."/>
            <person name="Chovatia M."/>
            <person name="Cooper J."/>
            <person name="Damon W."/>
            <person name="Desjardin D."/>
            <person name="Finy P."/>
            <person name="Geml J."/>
            <person name="Haridas S."/>
            <person name="Hughes K."/>
            <person name="Justo A."/>
            <person name="Karasinski D."/>
            <person name="Kautmanova I."/>
            <person name="Kiss B."/>
            <person name="Kocsube S."/>
            <person name="Kotiranta H."/>
            <person name="LaButti K.M."/>
            <person name="Lechner B.E."/>
            <person name="Liimatainen K."/>
            <person name="Lipzen A."/>
            <person name="Lukacs Z."/>
            <person name="Mihaltcheva S."/>
            <person name="Morgado L.N."/>
            <person name="Niskanen T."/>
            <person name="Noordeloos M.E."/>
            <person name="Ohm R.A."/>
            <person name="Ortiz-Santana B."/>
            <person name="Ovrebo C."/>
            <person name="Racz N."/>
            <person name="Riley R."/>
            <person name="Savchenko A."/>
            <person name="Shiryaev A."/>
            <person name="Soop K."/>
            <person name="Spirin V."/>
            <person name="Szebenyi C."/>
            <person name="Tomsovsky M."/>
            <person name="Tulloss R.E."/>
            <person name="Uehling J."/>
            <person name="Grigoriev I.V."/>
            <person name="Vagvolgyi C."/>
            <person name="Papp T."/>
            <person name="Martin F.M."/>
            <person name="Miettinen O."/>
            <person name="Hibbett D.S."/>
            <person name="Nagy L.G."/>
        </authorList>
    </citation>
    <scope>NUCLEOTIDE SEQUENCE [LARGE SCALE GENOMIC DNA]</scope>
    <source>
        <strain evidence="7 8">HHB13444</strain>
    </source>
</reference>
<keyword evidence="3" id="KW-0862">Zinc</keyword>
<dbReference type="Proteomes" id="UP000308197">
    <property type="component" value="Unassembled WGS sequence"/>
</dbReference>
<evidence type="ECO:0000259" key="6">
    <source>
        <dbReference type="PROSITE" id="PS50865"/>
    </source>
</evidence>
<sequence>MQELVLHKPSGRSSSPQQEPPASSNAPRPLPELPEGDALRCCHTCNKSEVPGVKLKECGGCRNILYCSGKCQKAEWPQHKAVCQAGPPAQQEKLAQYGYSSAAAFSRDIRDYVNAHSWAIGNLVTIQRQIWRDTHPNASITEQPRLITFFLRCQTTPDSHKNRNPATRFALMGEPTVRDMEKWKRDCPHWWKQGQAGRAQLEEGYVREYGSEYIDILSIEYFVPETNSCTMDFAPLLTPVEPLPNPRSRWPLFSDMTIFSMRSMNHGFPLRASEESSRVGIPGRFVRLGSTWKWEPLFTSWDEYSPGRGKGKDAASVYRELDLAISARVFWPGSMPTLMEAQAWYCTITG</sequence>
<evidence type="ECO:0000256" key="5">
    <source>
        <dbReference type="SAM" id="MobiDB-lite"/>
    </source>
</evidence>
<dbReference type="GO" id="GO:0005634">
    <property type="term" value="C:nucleus"/>
    <property type="evidence" value="ECO:0007669"/>
    <property type="project" value="TreeGrafter"/>
</dbReference>
<accession>A0A5C3PEU4</accession>
<dbReference type="STRING" id="1314778.A0A5C3PEU4"/>
<keyword evidence="2 4" id="KW-0863">Zinc-finger</keyword>
<dbReference type="GO" id="GO:0008270">
    <property type="term" value="F:zinc ion binding"/>
    <property type="evidence" value="ECO:0007669"/>
    <property type="project" value="UniProtKB-KW"/>
</dbReference>
<dbReference type="InterPro" id="IPR024119">
    <property type="entry name" value="TF_DEAF-1"/>
</dbReference>
<dbReference type="GO" id="GO:0000981">
    <property type="term" value="F:DNA-binding transcription factor activity, RNA polymerase II-specific"/>
    <property type="evidence" value="ECO:0007669"/>
    <property type="project" value="TreeGrafter"/>
</dbReference>
<feature type="compositionally biased region" description="Low complexity" evidence="5">
    <location>
        <begin position="13"/>
        <end position="27"/>
    </location>
</feature>
<evidence type="ECO:0000256" key="1">
    <source>
        <dbReference type="ARBA" id="ARBA00022723"/>
    </source>
</evidence>
<dbReference type="EMBL" id="ML211118">
    <property type="protein sequence ID" value="TFK88275.1"/>
    <property type="molecule type" value="Genomic_DNA"/>
</dbReference>
<evidence type="ECO:0000256" key="3">
    <source>
        <dbReference type="ARBA" id="ARBA00022833"/>
    </source>
</evidence>
<dbReference type="Pfam" id="PF01753">
    <property type="entry name" value="zf-MYND"/>
    <property type="match status" value="1"/>
</dbReference>
<proteinExistence type="predicted"/>
<evidence type="ECO:0000256" key="4">
    <source>
        <dbReference type="PROSITE-ProRule" id="PRU00134"/>
    </source>
</evidence>
<evidence type="ECO:0000313" key="8">
    <source>
        <dbReference type="Proteomes" id="UP000308197"/>
    </source>
</evidence>
<dbReference type="Gene3D" id="6.10.140.2220">
    <property type="match status" value="1"/>
</dbReference>
<keyword evidence="8" id="KW-1185">Reference proteome</keyword>
<dbReference type="PANTHER" id="PTHR10237:SF14">
    <property type="entry name" value="MYND-TYPE DOMAIN-CONTAINING PROTEIN"/>
    <property type="match status" value="1"/>
</dbReference>
<name>A0A5C3PEU4_9APHY</name>